<keyword evidence="2" id="KW-1185">Reference proteome</keyword>
<protein>
    <submittedName>
        <fullName evidence="1">Uncharacterized protein</fullName>
    </submittedName>
</protein>
<dbReference type="EMBL" id="CAJVCH010271117">
    <property type="protein sequence ID" value="CAG7734538.1"/>
    <property type="molecule type" value="Genomic_DNA"/>
</dbReference>
<evidence type="ECO:0000313" key="2">
    <source>
        <dbReference type="Proteomes" id="UP000708208"/>
    </source>
</evidence>
<organism evidence="1 2">
    <name type="scientific">Allacma fusca</name>
    <dbReference type="NCBI Taxonomy" id="39272"/>
    <lineage>
        <taxon>Eukaryota</taxon>
        <taxon>Metazoa</taxon>
        <taxon>Ecdysozoa</taxon>
        <taxon>Arthropoda</taxon>
        <taxon>Hexapoda</taxon>
        <taxon>Collembola</taxon>
        <taxon>Symphypleona</taxon>
        <taxon>Sminthuridae</taxon>
        <taxon>Allacma</taxon>
    </lineage>
</organism>
<dbReference type="AlphaFoldDB" id="A0A8J2P133"/>
<dbReference type="Proteomes" id="UP000708208">
    <property type="component" value="Unassembled WGS sequence"/>
</dbReference>
<reference evidence="1" key="1">
    <citation type="submission" date="2021-06" db="EMBL/GenBank/DDBJ databases">
        <authorList>
            <person name="Hodson N. C."/>
            <person name="Mongue J. A."/>
            <person name="Jaron S. K."/>
        </authorList>
    </citation>
    <scope>NUCLEOTIDE SEQUENCE</scope>
</reference>
<evidence type="ECO:0000313" key="1">
    <source>
        <dbReference type="EMBL" id="CAG7734538.1"/>
    </source>
</evidence>
<gene>
    <name evidence="1" type="ORF">AFUS01_LOCUS22922</name>
</gene>
<comment type="caution">
    <text evidence="1">The sequence shown here is derived from an EMBL/GenBank/DDBJ whole genome shotgun (WGS) entry which is preliminary data.</text>
</comment>
<name>A0A8J2P133_9HEXA</name>
<proteinExistence type="predicted"/>
<accession>A0A8J2P133</accession>
<feature type="non-terminal residue" evidence="1">
    <location>
        <position position="127"/>
    </location>
</feature>
<sequence length="127" mass="14453">MTSKFLECVTLAATDRKKVCIGWSIQIKSLVAKNLTLHGSFSPVLVAKLPAITTFLHAVTQKNSKFMYFLNHITAWIRDTGLNHKWFQDVLHFRRSNGAKWLEAHKKSDLYLKLAAAVSETHESKVK</sequence>